<gene>
    <name evidence="1" type="ORF">ACFOSB_06135</name>
</gene>
<sequence>MSQQLERLLPVLSLIPGVNIPAGVLQGAYIAASQRKLAQLEQALHYEIGLLNQKVAAGRRSIDQEYVRSEAFTANVMQALRAAEVAETERKLRFIARALAGCTLVYPAPELDRFQTLRIIEGISDRELSVFFEYFRLLDPIDPYMDMIPVDSQVSIPGLTRQQFVAALLGLEQLGLLSKETLTDRDGEWQDTPSQRGAGFAWKLTALARQVASLSQIEAYADEQ</sequence>
<evidence type="ECO:0000313" key="2">
    <source>
        <dbReference type="Proteomes" id="UP001595803"/>
    </source>
</evidence>
<dbReference type="EMBL" id="JBHRZG010000006">
    <property type="protein sequence ID" value="MFC3832432.1"/>
    <property type="molecule type" value="Genomic_DNA"/>
</dbReference>
<keyword evidence="2" id="KW-1185">Reference proteome</keyword>
<evidence type="ECO:0000313" key="1">
    <source>
        <dbReference type="EMBL" id="MFC3832432.1"/>
    </source>
</evidence>
<dbReference type="Proteomes" id="UP001595803">
    <property type="component" value="Unassembled WGS sequence"/>
</dbReference>
<comment type="caution">
    <text evidence="1">The sequence shown here is derived from an EMBL/GenBank/DDBJ whole genome shotgun (WGS) entry which is preliminary data.</text>
</comment>
<dbReference type="RefSeq" id="WP_322474176.1">
    <property type="nucleotide sequence ID" value="NZ_JBHRZG010000006.1"/>
</dbReference>
<organism evidence="1 2">
    <name type="scientific">Deinococcus rufus</name>
    <dbReference type="NCBI Taxonomy" id="2136097"/>
    <lineage>
        <taxon>Bacteria</taxon>
        <taxon>Thermotogati</taxon>
        <taxon>Deinococcota</taxon>
        <taxon>Deinococci</taxon>
        <taxon>Deinococcales</taxon>
        <taxon>Deinococcaceae</taxon>
        <taxon>Deinococcus</taxon>
    </lineage>
</organism>
<protein>
    <submittedName>
        <fullName evidence="1">Uncharacterized protein</fullName>
    </submittedName>
</protein>
<reference evidence="2" key="1">
    <citation type="journal article" date="2019" name="Int. J. Syst. Evol. Microbiol.">
        <title>The Global Catalogue of Microorganisms (GCM) 10K type strain sequencing project: providing services to taxonomists for standard genome sequencing and annotation.</title>
        <authorList>
            <consortium name="The Broad Institute Genomics Platform"/>
            <consortium name="The Broad Institute Genome Sequencing Center for Infectious Disease"/>
            <person name="Wu L."/>
            <person name="Ma J."/>
        </authorList>
    </citation>
    <scope>NUCLEOTIDE SEQUENCE [LARGE SCALE GENOMIC DNA]</scope>
    <source>
        <strain evidence="2">CCTCC AB 2017081</strain>
    </source>
</reference>
<accession>A0ABV7Z6Y4</accession>
<proteinExistence type="predicted"/>
<name>A0ABV7Z6Y4_9DEIO</name>